<dbReference type="InterPro" id="IPR036291">
    <property type="entry name" value="NAD(P)-bd_dom_sf"/>
</dbReference>
<gene>
    <name evidence="4" type="ORF">GCM10010094_51960</name>
</gene>
<evidence type="ECO:0000256" key="2">
    <source>
        <dbReference type="ARBA" id="ARBA00022857"/>
    </source>
</evidence>
<accession>A0A917VJ29</accession>
<dbReference type="PANTHER" id="PTHR43963:SF6">
    <property type="entry name" value="CHAIN DEHYDROGENASE FAMILY PROTEIN, PUTATIVE (AFU_ORTHOLOGUE AFUA_3G15350)-RELATED"/>
    <property type="match status" value="1"/>
</dbReference>
<reference evidence="4" key="2">
    <citation type="submission" date="2020-09" db="EMBL/GenBank/DDBJ databases">
        <authorList>
            <person name="Sun Q."/>
            <person name="Ohkuma M."/>
        </authorList>
    </citation>
    <scope>NUCLEOTIDE SEQUENCE</scope>
    <source>
        <strain evidence="4">JCM 3035</strain>
    </source>
</reference>
<organism evidence="4 5">
    <name type="scientific">Streptomyces flaveus</name>
    <dbReference type="NCBI Taxonomy" id="66370"/>
    <lineage>
        <taxon>Bacteria</taxon>
        <taxon>Bacillati</taxon>
        <taxon>Actinomycetota</taxon>
        <taxon>Actinomycetes</taxon>
        <taxon>Kitasatosporales</taxon>
        <taxon>Streptomycetaceae</taxon>
        <taxon>Streptomyces</taxon>
        <taxon>Streptomyces aurantiacus group</taxon>
    </lineage>
</organism>
<evidence type="ECO:0000313" key="5">
    <source>
        <dbReference type="Proteomes" id="UP000637788"/>
    </source>
</evidence>
<name>A0A917VJ29_9ACTN</name>
<dbReference type="Gene3D" id="3.40.50.720">
    <property type="entry name" value="NAD(P)-binding Rossmann-like Domain"/>
    <property type="match status" value="1"/>
</dbReference>
<dbReference type="SUPFAM" id="SSF51735">
    <property type="entry name" value="NAD(P)-binding Rossmann-fold domains"/>
    <property type="match status" value="1"/>
</dbReference>
<evidence type="ECO:0000256" key="1">
    <source>
        <dbReference type="ARBA" id="ARBA00006484"/>
    </source>
</evidence>
<dbReference type="RefSeq" id="WP_189324247.1">
    <property type="nucleotide sequence ID" value="NZ_BMPQ01000014.1"/>
</dbReference>
<dbReference type="EMBL" id="BMPQ01000014">
    <property type="protein sequence ID" value="GGK84384.1"/>
    <property type="molecule type" value="Genomic_DNA"/>
</dbReference>
<proteinExistence type="inferred from homology"/>
<dbReference type="PANTHER" id="PTHR43963">
    <property type="entry name" value="CARBONYL REDUCTASE 1-RELATED"/>
    <property type="match status" value="1"/>
</dbReference>
<evidence type="ECO:0000256" key="3">
    <source>
        <dbReference type="ARBA" id="ARBA00023002"/>
    </source>
</evidence>
<dbReference type="InterPro" id="IPR002347">
    <property type="entry name" value="SDR_fam"/>
</dbReference>
<reference evidence="4" key="1">
    <citation type="journal article" date="2014" name="Int. J. Syst. Evol. Microbiol.">
        <title>Complete genome sequence of Corynebacterium casei LMG S-19264T (=DSM 44701T), isolated from a smear-ripened cheese.</title>
        <authorList>
            <consortium name="US DOE Joint Genome Institute (JGI-PGF)"/>
            <person name="Walter F."/>
            <person name="Albersmeier A."/>
            <person name="Kalinowski J."/>
            <person name="Ruckert C."/>
        </authorList>
    </citation>
    <scope>NUCLEOTIDE SEQUENCE</scope>
    <source>
        <strain evidence="4">JCM 3035</strain>
    </source>
</reference>
<protein>
    <submittedName>
        <fullName evidence="4">Carbonyl reductase</fullName>
    </submittedName>
</protein>
<comment type="similarity">
    <text evidence="1">Belongs to the short-chain dehydrogenases/reductases (SDR) family.</text>
</comment>
<dbReference type="PRINTS" id="PR00081">
    <property type="entry name" value="GDHRDH"/>
</dbReference>
<dbReference type="Proteomes" id="UP000637788">
    <property type="component" value="Unassembled WGS sequence"/>
</dbReference>
<dbReference type="GO" id="GO:0016491">
    <property type="term" value="F:oxidoreductase activity"/>
    <property type="evidence" value="ECO:0007669"/>
    <property type="project" value="UniProtKB-KW"/>
</dbReference>
<keyword evidence="2" id="KW-0521">NADP</keyword>
<keyword evidence="5" id="KW-1185">Reference proteome</keyword>
<dbReference type="Pfam" id="PF00106">
    <property type="entry name" value="adh_short"/>
    <property type="match status" value="1"/>
</dbReference>
<dbReference type="AlphaFoldDB" id="A0A917VJ29"/>
<sequence length="295" mass="31547">MNASRIALVTGANQGLGRALVEGLAARMGPDDLVLLTGRNARRVSEAAHEVVRSPGTRSRVEGRVLDVADADAVSALAGELRDRHGGVDVVISNAIAPLLPERSQAEQADAFIDVSNSATHAVLRSFGPVLRPGGRLIVVASTLGTLGHLDPRLHPLFDCASLDQVEYAVESWRSAVHSRTAEEAGWPRWLNVPSKVAQVAAVRAVAAERRERDLSDDTLIASVCPGMVDTRASRPWFSDYSHAQTPAEAARAVLDLVLAEHVDPALYGELVRFGKALPWYGGTPPTEQDELLTP</sequence>
<evidence type="ECO:0000313" key="4">
    <source>
        <dbReference type="EMBL" id="GGK84384.1"/>
    </source>
</evidence>
<comment type="caution">
    <text evidence="4">The sequence shown here is derived from an EMBL/GenBank/DDBJ whole genome shotgun (WGS) entry which is preliminary data.</text>
</comment>
<keyword evidence="3" id="KW-0560">Oxidoreductase</keyword>